<dbReference type="InterPro" id="IPR010281">
    <property type="entry name" value="DUF885"/>
</dbReference>
<evidence type="ECO:0000256" key="1">
    <source>
        <dbReference type="SAM" id="MobiDB-lite"/>
    </source>
</evidence>
<evidence type="ECO:0008006" key="4">
    <source>
        <dbReference type="Google" id="ProtNLM"/>
    </source>
</evidence>
<proteinExistence type="predicted"/>
<evidence type="ECO:0000313" key="2">
    <source>
        <dbReference type="EMBL" id="GHE08441.1"/>
    </source>
</evidence>
<dbReference type="AlphaFoldDB" id="A0A918YMQ9"/>
<evidence type="ECO:0000313" key="3">
    <source>
        <dbReference type="Proteomes" id="UP000655443"/>
    </source>
</evidence>
<dbReference type="EMBL" id="BMVG01000016">
    <property type="protein sequence ID" value="GHE08441.1"/>
    <property type="molecule type" value="Genomic_DNA"/>
</dbReference>
<dbReference type="Pfam" id="PF05960">
    <property type="entry name" value="DUF885"/>
    <property type="match status" value="1"/>
</dbReference>
<sequence length="588" mass="64312">MPETPSTARRIADEHVAQVAALDPVFSTRLGLRPEDDRQPDLSPEGFDALAERARRTLSALDASEREAEKEGAVADGEAVSRGAVVEGGDVGACAEAVAGAERNCARLLRERLTAHLALHEAGDHFRELRNVGSPLHHVRGIFTLMPTDTEDDWASVAGRLRNVPGALDRYRATLSEGIARGLLCAPRQARAVIGQLSAWTGQDTGGASWFARFTADGPERLRPELDAAADRATAAVAGFADWLRGTYLPAAEGTPDAVGRERYLRSARWAIGAQLDPAEAYTWAWEEFHRTAAEMQAEAALVLPGATVRETMDHLNRHGHAITGEENIRSWLQQIIEEAIDALDGTHFDISGPLRRVETRIAPPGSSGAPYYNGPSLDFSRPGRTYLPTLGQQTFPTWEIVSTWYHEGVPGHHLQTALWTAAADRLSRYQITLGAVSADKEGWALYAERLMDELGFLTDPARRLGYLDKQMLRIIRVIIDIGMHLELAVPAGSGFHPGERWTPELATAFMAAHHGSETARRTSEIDRYLGWPGQAIGYKLGERAWLQGREAARRRCGAGFDLRTWHMNALTQGSLGLTDLADNLASL</sequence>
<name>A0A918YMQ9_9ACTN</name>
<dbReference type="Proteomes" id="UP000655443">
    <property type="component" value="Unassembled WGS sequence"/>
</dbReference>
<reference evidence="2" key="1">
    <citation type="journal article" date="2014" name="Int. J. Syst. Evol. Microbiol.">
        <title>Complete genome sequence of Corynebacterium casei LMG S-19264T (=DSM 44701T), isolated from a smear-ripened cheese.</title>
        <authorList>
            <consortium name="US DOE Joint Genome Institute (JGI-PGF)"/>
            <person name="Walter F."/>
            <person name="Albersmeier A."/>
            <person name="Kalinowski J."/>
            <person name="Ruckert C."/>
        </authorList>
    </citation>
    <scope>NUCLEOTIDE SEQUENCE</scope>
    <source>
        <strain evidence="2">JCM 4714</strain>
    </source>
</reference>
<comment type="caution">
    <text evidence="2">The sequence shown here is derived from an EMBL/GenBank/DDBJ whole genome shotgun (WGS) entry which is preliminary data.</text>
</comment>
<reference evidence="2" key="2">
    <citation type="submission" date="2020-09" db="EMBL/GenBank/DDBJ databases">
        <authorList>
            <person name="Sun Q."/>
            <person name="Ohkuma M."/>
        </authorList>
    </citation>
    <scope>NUCLEOTIDE SEQUENCE</scope>
    <source>
        <strain evidence="2">JCM 4714</strain>
    </source>
</reference>
<gene>
    <name evidence="2" type="ORF">GCM10010339_56860</name>
</gene>
<feature type="region of interest" description="Disordered" evidence="1">
    <location>
        <begin position="28"/>
        <end position="47"/>
    </location>
</feature>
<dbReference type="RefSeq" id="WP_189956480.1">
    <property type="nucleotide sequence ID" value="NZ_BMVG01000016.1"/>
</dbReference>
<dbReference type="PANTHER" id="PTHR33361">
    <property type="entry name" value="GLR0591 PROTEIN"/>
    <property type="match status" value="1"/>
</dbReference>
<keyword evidence="3" id="KW-1185">Reference proteome</keyword>
<accession>A0A918YMQ9</accession>
<dbReference type="PANTHER" id="PTHR33361:SF2">
    <property type="entry name" value="DUF885 DOMAIN-CONTAINING PROTEIN"/>
    <property type="match status" value="1"/>
</dbReference>
<protein>
    <recommendedName>
        <fullName evidence="4">DUF885 domain-containing protein</fullName>
    </recommendedName>
</protein>
<organism evidence="2 3">
    <name type="scientific">Streptomyces alanosinicus</name>
    <dbReference type="NCBI Taxonomy" id="68171"/>
    <lineage>
        <taxon>Bacteria</taxon>
        <taxon>Bacillati</taxon>
        <taxon>Actinomycetota</taxon>
        <taxon>Actinomycetes</taxon>
        <taxon>Kitasatosporales</taxon>
        <taxon>Streptomycetaceae</taxon>
        <taxon>Streptomyces</taxon>
    </lineage>
</organism>